<feature type="domain" description="Peptidase S8/S53" evidence="6">
    <location>
        <begin position="25"/>
        <end position="233"/>
    </location>
</feature>
<comment type="similarity">
    <text evidence="1 5">Belongs to the peptidase S8 family.</text>
</comment>
<evidence type="ECO:0000313" key="8">
    <source>
        <dbReference type="Proteomes" id="UP000094487"/>
    </source>
</evidence>
<dbReference type="PROSITE" id="PS51892">
    <property type="entry name" value="SUBTILASE"/>
    <property type="match status" value="1"/>
</dbReference>
<reference evidence="7 8" key="1">
    <citation type="submission" date="2016-08" db="EMBL/GenBank/DDBJ databases">
        <title>Draft genome of the agarase producing Sphingomonas sp. MCT13.</title>
        <authorList>
            <person name="D'Andrea M.M."/>
            <person name="Rossolini G.M."/>
            <person name="Thaller M.C."/>
        </authorList>
    </citation>
    <scope>NUCLEOTIDE SEQUENCE [LARGE SCALE GENOMIC DNA]</scope>
    <source>
        <strain evidence="7 8">MCT13</strain>
    </source>
</reference>
<dbReference type="PANTHER" id="PTHR43806">
    <property type="entry name" value="PEPTIDASE S8"/>
    <property type="match status" value="1"/>
</dbReference>
<dbReference type="Proteomes" id="UP000094487">
    <property type="component" value="Unassembled WGS sequence"/>
</dbReference>
<dbReference type="STRING" id="1888892.BFL28_03030"/>
<protein>
    <recommendedName>
        <fullName evidence="6">Peptidase S8/S53 domain-containing protein</fullName>
    </recommendedName>
</protein>
<feature type="active site" description="Charge relay system" evidence="5">
    <location>
        <position position="31"/>
    </location>
</feature>
<evidence type="ECO:0000256" key="3">
    <source>
        <dbReference type="ARBA" id="ARBA00022801"/>
    </source>
</evidence>
<name>A0A1E3LTZ3_9SPHN</name>
<keyword evidence="8" id="KW-1185">Reference proteome</keyword>
<evidence type="ECO:0000313" key="7">
    <source>
        <dbReference type="EMBL" id="ODP37216.1"/>
    </source>
</evidence>
<proteinExistence type="inferred from homology"/>
<dbReference type="AlphaFoldDB" id="A0A1E3LTZ3"/>
<evidence type="ECO:0000259" key="6">
    <source>
        <dbReference type="Pfam" id="PF00082"/>
    </source>
</evidence>
<dbReference type="InterPro" id="IPR000209">
    <property type="entry name" value="Peptidase_S8/S53_dom"/>
</dbReference>
<evidence type="ECO:0000256" key="1">
    <source>
        <dbReference type="ARBA" id="ARBA00011073"/>
    </source>
</evidence>
<keyword evidence="4 5" id="KW-0720">Serine protease</keyword>
<dbReference type="GO" id="GO:0006508">
    <property type="term" value="P:proteolysis"/>
    <property type="evidence" value="ECO:0007669"/>
    <property type="project" value="UniProtKB-KW"/>
</dbReference>
<sequence length="242" mass="24296">MAAAGLALIGASAAGARDGVVQRRSVVAVIDSGVARTAELGGRVVAEYDMAASPARPAFHPASDHGTMVATILARAASAPVDIVSLRVDDPAGCPPGAQAPCVRSVHTVAAAIRQATRLKVDAINLSLAMADHPAIADAVRDAARHGITVVMAAGNDGADHPGNLRLARAAYPNGVLVGAVDAAGVAWTGTNRPDAATPAGYHYSWQLGVAVPTALADGRPVTGTGTSFAAPIETAKRLSLR</sequence>
<dbReference type="EMBL" id="MDDS01000035">
    <property type="protein sequence ID" value="ODP37216.1"/>
    <property type="molecule type" value="Genomic_DNA"/>
</dbReference>
<keyword evidence="3 5" id="KW-0378">Hydrolase</keyword>
<feature type="active site" description="Charge relay system" evidence="5">
    <location>
        <position position="65"/>
    </location>
</feature>
<feature type="active site" description="Charge relay system" evidence="5">
    <location>
        <position position="228"/>
    </location>
</feature>
<comment type="caution">
    <text evidence="7">The sequence shown here is derived from an EMBL/GenBank/DDBJ whole genome shotgun (WGS) entry which is preliminary data.</text>
</comment>
<evidence type="ECO:0000256" key="5">
    <source>
        <dbReference type="PROSITE-ProRule" id="PRU01240"/>
    </source>
</evidence>
<keyword evidence="2 5" id="KW-0645">Protease</keyword>
<dbReference type="GO" id="GO:0004252">
    <property type="term" value="F:serine-type endopeptidase activity"/>
    <property type="evidence" value="ECO:0007669"/>
    <property type="project" value="UniProtKB-UniRule"/>
</dbReference>
<dbReference type="Gene3D" id="3.40.50.200">
    <property type="entry name" value="Peptidase S8/S53 domain"/>
    <property type="match status" value="1"/>
</dbReference>
<dbReference type="InterPro" id="IPR050131">
    <property type="entry name" value="Peptidase_S8_subtilisin-like"/>
</dbReference>
<dbReference type="SUPFAM" id="SSF52743">
    <property type="entry name" value="Subtilisin-like"/>
    <property type="match status" value="1"/>
</dbReference>
<dbReference type="Pfam" id="PF00082">
    <property type="entry name" value="Peptidase_S8"/>
    <property type="match status" value="1"/>
</dbReference>
<evidence type="ECO:0000256" key="2">
    <source>
        <dbReference type="ARBA" id="ARBA00022670"/>
    </source>
</evidence>
<dbReference type="PANTHER" id="PTHR43806:SF11">
    <property type="entry name" value="CEREVISIN-RELATED"/>
    <property type="match status" value="1"/>
</dbReference>
<dbReference type="RefSeq" id="WP_069321026.1">
    <property type="nucleotide sequence ID" value="NZ_MDDS01000035.1"/>
</dbReference>
<dbReference type="InterPro" id="IPR036852">
    <property type="entry name" value="Peptidase_S8/S53_dom_sf"/>
</dbReference>
<accession>A0A1E3LTZ3</accession>
<evidence type="ECO:0000256" key="4">
    <source>
        <dbReference type="ARBA" id="ARBA00022825"/>
    </source>
</evidence>
<gene>
    <name evidence="7" type="ORF">BFL28_03030</name>
</gene>
<organism evidence="7 8">
    <name type="scientific">Sphingomonas turrisvirgatae</name>
    <dbReference type="NCBI Taxonomy" id="1888892"/>
    <lineage>
        <taxon>Bacteria</taxon>
        <taxon>Pseudomonadati</taxon>
        <taxon>Pseudomonadota</taxon>
        <taxon>Alphaproteobacteria</taxon>
        <taxon>Sphingomonadales</taxon>
        <taxon>Sphingomonadaceae</taxon>
        <taxon>Sphingomonas</taxon>
    </lineage>
</organism>